<accession>A0A2G5BFJ6</accession>
<gene>
    <name evidence="1" type="ORF">COEREDRAFT_80406</name>
</gene>
<proteinExistence type="predicted"/>
<keyword evidence="2" id="KW-1185">Reference proteome</keyword>
<protein>
    <submittedName>
        <fullName evidence="1">Uncharacterized protein</fullName>
    </submittedName>
</protein>
<evidence type="ECO:0000313" key="1">
    <source>
        <dbReference type="EMBL" id="PIA17752.1"/>
    </source>
</evidence>
<reference evidence="1 2" key="1">
    <citation type="journal article" date="2015" name="Genome Biol. Evol.">
        <title>Phylogenomic analyses indicate that early fungi evolved digesting cell walls of algal ancestors of land plants.</title>
        <authorList>
            <person name="Chang Y."/>
            <person name="Wang S."/>
            <person name="Sekimoto S."/>
            <person name="Aerts A.L."/>
            <person name="Choi C."/>
            <person name="Clum A."/>
            <person name="LaButti K.M."/>
            <person name="Lindquist E.A."/>
            <person name="Yee Ngan C."/>
            <person name="Ohm R.A."/>
            <person name="Salamov A.A."/>
            <person name="Grigoriev I.V."/>
            <person name="Spatafora J.W."/>
            <person name="Berbee M.L."/>
        </authorList>
    </citation>
    <scope>NUCLEOTIDE SEQUENCE [LARGE SCALE GENOMIC DNA]</scope>
    <source>
        <strain evidence="1 2">NRRL 1564</strain>
    </source>
</reference>
<organism evidence="1 2">
    <name type="scientific">Coemansia reversa (strain ATCC 12441 / NRRL 1564)</name>
    <dbReference type="NCBI Taxonomy" id="763665"/>
    <lineage>
        <taxon>Eukaryota</taxon>
        <taxon>Fungi</taxon>
        <taxon>Fungi incertae sedis</taxon>
        <taxon>Zoopagomycota</taxon>
        <taxon>Kickxellomycotina</taxon>
        <taxon>Kickxellomycetes</taxon>
        <taxon>Kickxellales</taxon>
        <taxon>Kickxellaceae</taxon>
        <taxon>Coemansia</taxon>
    </lineage>
</organism>
<name>A0A2G5BFJ6_COERN</name>
<dbReference type="EMBL" id="KZ303493">
    <property type="protein sequence ID" value="PIA17752.1"/>
    <property type="molecule type" value="Genomic_DNA"/>
</dbReference>
<dbReference type="Proteomes" id="UP000242474">
    <property type="component" value="Unassembled WGS sequence"/>
</dbReference>
<evidence type="ECO:0000313" key="2">
    <source>
        <dbReference type="Proteomes" id="UP000242474"/>
    </source>
</evidence>
<dbReference type="AlphaFoldDB" id="A0A2G5BFJ6"/>
<sequence length="119" mass="13156">MKVCRVQLPRYVFVNLRQRQTQPPPPRLSSGTATGPRIHCRCNCCCCRRDIVRRRSCHSRTAWCINIGVAATRTTTGPMLRVLFSAVGTNVQRGSNRRSVKAVSTSPLGTSRITTSVGL</sequence>